<dbReference type="EMBL" id="JAKWBI020000047">
    <property type="protein sequence ID" value="KAJ2904669.1"/>
    <property type="molecule type" value="Genomic_DNA"/>
</dbReference>
<keyword evidence="3" id="KW-1185">Reference proteome</keyword>
<dbReference type="AlphaFoldDB" id="A0AAD5RUT2"/>
<protein>
    <recommendedName>
        <fullName evidence="4">Ubiquitin 3 binding protein But2 C-terminal domain-containing protein</fullName>
    </recommendedName>
</protein>
<accession>A0AAD5RUT2</accession>
<proteinExistence type="predicted"/>
<feature type="signal peptide" evidence="1">
    <location>
        <begin position="1"/>
        <end position="22"/>
    </location>
</feature>
<feature type="chain" id="PRO_5042259483" description="Ubiquitin 3 binding protein But2 C-terminal domain-containing protein" evidence="1">
    <location>
        <begin position="23"/>
        <end position="195"/>
    </location>
</feature>
<evidence type="ECO:0000313" key="2">
    <source>
        <dbReference type="EMBL" id="KAJ2904669.1"/>
    </source>
</evidence>
<gene>
    <name evidence="2" type="ORF">MKZ38_007410</name>
</gene>
<sequence>MKYTVAAALAFAAGSMAAPAAASKREPEYEGFIVPTVLSVHDVNSNLNNLGETTKTVRQPGIETTTLYEIPVPPEAVGKTCKLVVFSGDEYDIVEDEQALDIFNNNIDDLSALEQGNFRNNLLARVRFDEYSGFFEIDAGDVTPVIDEFTCPDVILQWESVSVGEKNKVVLKQDFAEYGENVLDYLPNGLSIAFY</sequence>
<evidence type="ECO:0000313" key="3">
    <source>
        <dbReference type="Proteomes" id="UP001201980"/>
    </source>
</evidence>
<evidence type="ECO:0000256" key="1">
    <source>
        <dbReference type="SAM" id="SignalP"/>
    </source>
</evidence>
<keyword evidence="1" id="KW-0732">Signal</keyword>
<organism evidence="2 3">
    <name type="scientific">Zalerion maritima</name>
    <dbReference type="NCBI Taxonomy" id="339359"/>
    <lineage>
        <taxon>Eukaryota</taxon>
        <taxon>Fungi</taxon>
        <taxon>Dikarya</taxon>
        <taxon>Ascomycota</taxon>
        <taxon>Pezizomycotina</taxon>
        <taxon>Sordariomycetes</taxon>
        <taxon>Lulworthiomycetidae</taxon>
        <taxon>Lulworthiales</taxon>
        <taxon>Lulworthiaceae</taxon>
        <taxon>Zalerion</taxon>
    </lineage>
</organism>
<evidence type="ECO:0008006" key="4">
    <source>
        <dbReference type="Google" id="ProtNLM"/>
    </source>
</evidence>
<reference evidence="2" key="1">
    <citation type="submission" date="2022-07" db="EMBL/GenBank/DDBJ databases">
        <title>Draft genome sequence of Zalerion maritima ATCC 34329, a (micro)plastics degrading marine fungus.</title>
        <authorList>
            <person name="Paco A."/>
            <person name="Goncalves M.F.M."/>
            <person name="Rocha-Santos T.A.P."/>
            <person name="Alves A."/>
        </authorList>
    </citation>
    <scope>NUCLEOTIDE SEQUENCE</scope>
    <source>
        <strain evidence="2">ATCC 34329</strain>
    </source>
</reference>
<name>A0AAD5RUT2_9PEZI</name>
<dbReference type="Proteomes" id="UP001201980">
    <property type="component" value="Unassembled WGS sequence"/>
</dbReference>
<comment type="caution">
    <text evidence="2">The sequence shown here is derived from an EMBL/GenBank/DDBJ whole genome shotgun (WGS) entry which is preliminary data.</text>
</comment>